<evidence type="ECO:0000313" key="2">
    <source>
        <dbReference type="EMBL" id="KKM17465.1"/>
    </source>
</evidence>
<evidence type="ECO:0000256" key="1">
    <source>
        <dbReference type="SAM" id="MobiDB-lite"/>
    </source>
</evidence>
<name>A0A0F9KPY9_9ZZZZ</name>
<accession>A0A0F9KPY9</accession>
<organism evidence="2">
    <name type="scientific">marine sediment metagenome</name>
    <dbReference type="NCBI Taxonomy" id="412755"/>
    <lineage>
        <taxon>unclassified sequences</taxon>
        <taxon>metagenomes</taxon>
        <taxon>ecological metagenomes</taxon>
    </lineage>
</organism>
<feature type="region of interest" description="Disordered" evidence="1">
    <location>
        <begin position="1"/>
        <end position="20"/>
    </location>
</feature>
<dbReference type="EMBL" id="LAZR01014446">
    <property type="protein sequence ID" value="KKM17465.1"/>
    <property type="molecule type" value="Genomic_DNA"/>
</dbReference>
<dbReference type="AlphaFoldDB" id="A0A0F9KPY9"/>
<sequence>MASVLASRQRSFPPEPARASLSWKGDAMRSLEAAFGRGFRVGRAAARGGARDAMAIFKDTPLL</sequence>
<protein>
    <submittedName>
        <fullName evidence="2">Uncharacterized protein</fullName>
    </submittedName>
</protein>
<proteinExistence type="predicted"/>
<feature type="compositionally biased region" description="Polar residues" evidence="1">
    <location>
        <begin position="1"/>
        <end position="10"/>
    </location>
</feature>
<gene>
    <name evidence="2" type="ORF">LCGC14_1675540</name>
</gene>
<comment type="caution">
    <text evidence="2">The sequence shown here is derived from an EMBL/GenBank/DDBJ whole genome shotgun (WGS) entry which is preliminary data.</text>
</comment>
<reference evidence="2" key="1">
    <citation type="journal article" date="2015" name="Nature">
        <title>Complex archaea that bridge the gap between prokaryotes and eukaryotes.</title>
        <authorList>
            <person name="Spang A."/>
            <person name="Saw J.H."/>
            <person name="Jorgensen S.L."/>
            <person name="Zaremba-Niedzwiedzka K."/>
            <person name="Martijn J."/>
            <person name="Lind A.E."/>
            <person name="van Eijk R."/>
            <person name="Schleper C."/>
            <person name="Guy L."/>
            <person name="Ettema T.J."/>
        </authorList>
    </citation>
    <scope>NUCLEOTIDE SEQUENCE</scope>
</reference>